<dbReference type="RefSeq" id="WP_386822768.1">
    <property type="nucleotide sequence ID" value="NZ_JBHTIF010000001.1"/>
</dbReference>
<sequence length="77" mass="8402">MTRPDTTRHFEQRKDDKRKTLTHEQIATDLDAFKRAGGKIEVLGNTLTLRTIPISTRQDGTAAPVAAATKKSKPAAG</sequence>
<dbReference type="Proteomes" id="UP001597110">
    <property type="component" value="Unassembled WGS sequence"/>
</dbReference>
<proteinExistence type="predicted"/>
<evidence type="ECO:0000313" key="2">
    <source>
        <dbReference type="EMBL" id="MFD0725152.1"/>
    </source>
</evidence>
<evidence type="ECO:0000313" key="3">
    <source>
        <dbReference type="Proteomes" id="UP001597110"/>
    </source>
</evidence>
<reference evidence="3" key="1">
    <citation type="journal article" date="2019" name="Int. J. Syst. Evol. Microbiol.">
        <title>The Global Catalogue of Microorganisms (GCM) 10K type strain sequencing project: providing services to taxonomists for standard genome sequencing and annotation.</title>
        <authorList>
            <consortium name="The Broad Institute Genomics Platform"/>
            <consortium name="The Broad Institute Genome Sequencing Center for Infectious Disease"/>
            <person name="Wu L."/>
            <person name="Ma J."/>
        </authorList>
    </citation>
    <scope>NUCLEOTIDE SEQUENCE [LARGE SCALE GENOMIC DNA]</scope>
    <source>
        <strain evidence="3">CCUG 55585</strain>
    </source>
</reference>
<accession>A0ABW2Y9V3</accession>
<evidence type="ECO:0000256" key="1">
    <source>
        <dbReference type="SAM" id="MobiDB-lite"/>
    </source>
</evidence>
<dbReference type="EMBL" id="JBHTIF010000001">
    <property type="protein sequence ID" value="MFD0725152.1"/>
    <property type="molecule type" value="Genomic_DNA"/>
</dbReference>
<organism evidence="2 3">
    <name type="scientific">Lysobacter brunescens</name>
    <dbReference type="NCBI Taxonomy" id="262323"/>
    <lineage>
        <taxon>Bacteria</taxon>
        <taxon>Pseudomonadati</taxon>
        <taxon>Pseudomonadota</taxon>
        <taxon>Gammaproteobacteria</taxon>
        <taxon>Lysobacterales</taxon>
        <taxon>Lysobacteraceae</taxon>
        <taxon>Lysobacter</taxon>
    </lineage>
</organism>
<comment type="caution">
    <text evidence="2">The sequence shown here is derived from an EMBL/GenBank/DDBJ whole genome shotgun (WGS) entry which is preliminary data.</text>
</comment>
<name>A0ABW2Y9V3_9GAMM</name>
<gene>
    <name evidence="2" type="ORF">ACFQ0E_06005</name>
</gene>
<feature type="region of interest" description="Disordered" evidence="1">
    <location>
        <begin position="57"/>
        <end position="77"/>
    </location>
</feature>
<keyword evidence="3" id="KW-1185">Reference proteome</keyword>
<protein>
    <submittedName>
        <fullName evidence="2">Uncharacterized protein</fullName>
    </submittedName>
</protein>